<keyword evidence="8 11" id="KW-1133">Transmembrane helix</keyword>
<dbReference type="InterPro" id="IPR004387">
    <property type="entry name" value="Pept_M50_Zn"/>
</dbReference>
<feature type="domain" description="PDZ" evidence="12">
    <location>
        <begin position="143"/>
        <end position="171"/>
    </location>
</feature>
<dbReference type="Pfam" id="PF02163">
    <property type="entry name" value="Peptidase_M50"/>
    <property type="match status" value="2"/>
</dbReference>
<evidence type="ECO:0000256" key="11">
    <source>
        <dbReference type="RuleBase" id="RU362031"/>
    </source>
</evidence>
<dbReference type="PROSITE" id="PS50106">
    <property type="entry name" value="PDZ"/>
    <property type="match status" value="2"/>
</dbReference>
<proteinExistence type="inferred from homology"/>
<dbReference type="CDD" id="cd06163">
    <property type="entry name" value="S2P-M50_PDZ_RseP-like"/>
    <property type="match status" value="2"/>
</dbReference>
<dbReference type="GO" id="GO:0006508">
    <property type="term" value="P:proteolysis"/>
    <property type="evidence" value="ECO:0007669"/>
    <property type="project" value="UniProtKB-KW"/>
</dbReference>
<dbReference type="SMART" id="SM00228">
    <property type="entry name" value="PDZ"/>
    <property type="match status" value="2"/>
</dbReference>
<evidence type="ECO:0000256" key="4">
    <source>
        <dbReference type="ARBA" id="ARBA00022670"/>
    </source>
</evidence>
<reference evidence="13 14" key="1">
    <citation type="submission" date="2020-01" db="EMBL/GenBank/DDBJ databases">
        <title>Genome analysis of Anaerocolumna sp. CBA3638.</title>
        <authorList>
            <person name="Kim J."/>
            <person name="Roh S.W."/>
        </authorList>
    </citation>
    <scope>NUCLEOTIDE SEQUENCE [LARGE SCALE GENOMIC DNA]</scope>
    <source>
        <strain evidence="13 14">CBA3638</strain>
    </source>
</reference>
<dbReference type="InterPro" id="IPR036034">
    <property type="entry name" value="PDZ_sf"/>
</dbReference>
<keyword evidence="11" id="KW-0479">Metal-binding</keyword>
<gene>
    <name evidence="13" type="primary">rseP</name>
    <name evidence="13" type="ORF">Ana3638_18150</name>
</gene>
<keyword evidence="9 11" id="KW-0482">Metalloprotease</keyword>
<comment type="subcellular location">
    <subcellularLocation>
        <location evidence="2">Membrane</location>
        <topology evidence="2">Multi-pass membrane protein</topology>
    </subcellularLocation>
</comment>
<dbReference type="NCBIfam" id="TIGR00054">
    <property type="entry name" value="RIP metalloprotease RseP"/>
    <property type="match status" value="1"/>
</dbReference>
<sequence length="454" mass="49934">MNIIIAILIFSLIIVIHELGHFLLAKKNGIFVTEFSIGMGPRIISLVKTEKGYRPRFILSQHEFDTTPEWKDTTKYSWKLLPIGGSCIMMGEDEIVEDNRAFSKKGVWARISVVIAGPFFNFLLAFVLAMFIIGVVGYDPASITSVAKDSPAAKAGIQVGDVITKINGNNIDIGRDVLTYLQFNPLSDETVNLTYQRNGEKNNVTLTPLMVKTYMLGFGYQPDEAAASINSVYEDMPLAKAGLQNGDIIAKINNTTIKNGIELNQYFQDNPLSDQPLTITYSRAGTEKTVEITPVLYSENYSIGLSVNSGRVKTDAFGVVKYSAVEVKYWIKTTIESLGQIIRGKVSKDDIAGPVGIVSYIGDTYQASKSEGVLSVFLSLAYISILLSANLGVMNLLPIPALDGGRLVFLILELFRGKPVDQTKEGLVHMIGLVALMILMVFVMFNDISRLFHS</sequence>
<evidence type="ECO:0000256" key="8">
    <source>
        <dbReference type="ARBA" id="ARBA00022989"/>
    </source>
</evidence>
<evidence type="ECO:0000256" key="7">
    <source>
        <dbReference type="ARBA" id="ARBA00022833"/>
    </source>
</evidence>
<dbReference type="KEGG" id="anr:Ana3638_18150"/>
<dbReference type="Gene3D" id="2.30.42.10">
    <property type="match status" value="2"/>
</dbReference>
<keyword evidence="10 11" id="KW-0472">Membrane</keyword>
<keyword evidence="7 11" id="KW-0862">Zinc</keyword>
<dbReference type="AlphaFoldDB" id="A0A6P1TQ49"/>
<dbReference type="SUPFAM" id="SSF50156">
    <property type="entry name" value="PDZ domain-like"/>
    <property type="match status" value="2"/>
</dbReference>
<dbReference type="InterPro" id="IPR041489">
    <property type="entry name" value="PDZ_6"/>
</dbReference>
<dbReference type="EC" id="3.4.24.-" evidence="11"/>
<evidence type="ECO:0000256" key="9">
    <source>
        <dbReference type="ARBA" id="ARBA00023049"/>
    </source>
</evidence>
<keyword evidence="5 11" id="KW-0812">Transmembrane</keyword>
<evidence type="ECO:0000256" key="2">
    <source>
        <dbReference type="ARBA" id="ARBA00004141"/>
    </source>
</evidence>
<dbReference type="RefSeq" id="WP_161839290.1">
    <property type="nucleotide sequence ID" value="NZ_CP048000.1"/>
</dbReference>
<dbReference type="GO" id="GO:0016020">
    <property type="term" value="C:membrane"/>
    <property type="evidence" value="ECO:0007669"/>
    <property type="project" value="UniProtKB-SubCell"/>
</dbReference>
<feature type="transmembrane region" description="Helical" evidence="11">
    <location>
        <begin position="372"/>
        <end position="391"/>
    </location>
</feature>
<evidence type="ECO:0000256" key="6">
    <source>
        <dbReference type="ARBA" id="ARBA00022801"/>
    </source>
</evidence>
<dbReference type="PANTHER" id="PTHR42837:SF2">
    <property type="entry name" value="MEMBRANE METALLOPROTEASE ARASP2, CHLOROPLASTIC-RELATED"/>
    <property type="match status" value="1"/>
</dbReference>
<dbReference type="GO" id="GO:0004222">
    <property type="term" value="F:metalloendopeptidase activity"/>
    <property type="evidence" value="ECO:0007669"/>
    <property type="project" value="InterPro"/>
</dbReference>
<dbReference type="PANTHER" id="PTHR42837">
    <property type="entry name" value="REGULATOR OF SIGMA-E PROTEASE RSEP"/>
    <property type="match status" value="1"/>
</dbReference>
<keyword evidence="6 11" id="KW-0378">Hydrolase</keyword>
<feature type="domain" description="PDZ" evidence="12">
    <location>
        <begin position="190"/>
        <end position="259"/>
    </location>
</feature>
<protein>
    <recommendedName>
        <fullName evidence="11">Zinc metalloprotease</fullName>
        <ecNumber evidence="11">3.4.24.-</ecNumber>
    </recommendedName>
</protein>
<dbReference type="Pfam" id="PF17820">
    <property type="entry name" value="PDZ_6"/>
    <property type="match status" value="2"/>
</dbReference>
<evidence type="ECO:0000256" key="1">
    <source>
        <dbReference type="ARBA" id="ARBA00001947"/>
    </source>
</evidence>
<evidence type="ECO:0000313" key="13">
    <source>
        <dbReference type="EMBL" id="QHQ62467.1"/>
    </source>
</evidence>
<evidence type="ECO:0000256" key="5">
    <source>
        <dbReference type="ARBA" id="ARBA00022692"/>
    </source>
</evidence>
<accession>A0A6P1TQ49</accession>
<dbReference type="EMBL" id="CP048000">
    <property type="protein sequence ID" value="QHQ62467.1"/>
    <property type="molecule type" value="Genomic_DNA"/>
</dbReference>
<comment type="cofactor">
    <cofactor evidence="1 11">
        <name>Zn(2+)</name>
        <dbReference type="ChEBI" id="CHEBI:29105"/>
    </cofactor>
</comment>
<evidence type="ECO:0000256" key="10">
    <source>
        <dbReference type="ARBA" id="ARBA00023136"/>
    </source>
</evidence>
<dbReference type="InterPro" id="IPR001478">
    <property type="entry name" value="PDZ"/>
</dbReference>
<evidence type="ECO:0000259" key="12">
    <source>
        <dbReference type="PROSITE" id="PS50106"/>
    </source>
</evidence>
<organism evidence="13 14">
    <name type="scientific">Anaerocolumna sedimenticola</name>
    <dbReference type="NCBI Taxonomy" id="2696063"/>
    <lineage>
        <taxon>Bacteria</taxon>
        <taxon>Bacillati</taxon>
        <taxon>Bacillota</taxon>
        <taxon>Clostridia</taxon>
        <taxon>Lachnospirales</taxon>
        <taxon>Lachnospiraceae</taxon>
        <taxon>Anaerocolumna</taxon>
    </lineage>
</organism>
<name>A0A6P1TQ49_9FIRM</name>
<feature type="transmembrane region" description="Helical" evidence="11">
    <location>
        <begin position="107"/>
        <end position="138"/>
    </location>
</feature>
<evidence type="ECO:0000313" key="14">
    <source>
        <dbReference type="Proteomes" id="UP000464314"/>
    </source>
</evidence>
<dbReference type="GO" id="GO:0046872">
    <property type="term" value="F:metal ion binding"/>
    <property type="evidence" value="ECO:0007669"/>
    <property type="project" value="UniProtKB-KW"/>
</dbReference>
<comment type="similarity">
    <text evidence="3 11">Belongs to the peptidase M50B family.</text>
</comment>
<feature type="transmembrane region" description="Helical" evidence="11">
    <location>
        <begin position="427"/>
        <end position="445"/>
    </location>
</feature>
<evidence type="ECO:0000256" key="3">
    <source>
        <dbReference type="ARBA" id="ARBA00007931"/>
    </source>
</evidence>
<keyword evidence="14" id="KW-1185">Reference proteome</keyword>
<keyword evidence="4 13" id="KW-0645">Protease</keyword>
<dbReference type="Proteomes" id="UP000464314">
    <property type="component" value="Chromosome"/>
</dbReference>
<dbReference type="InterPro" id="IPR008915">
    <property type="entry name" value="Peptidase_M50"/>
</dbReference>